<evidence type="ECO:0000256" key="5">
    <source>
        <dbReference type="ARBA" id="ARBA00022691"/>
    </source>
</evidence>
<dbReference type="InterPro" id="IPR050714">
    <property type="entry name" value="Cobalamin_biosynth_MTase"/>
</dbReference>
<evidence type="ECO:0000256" key="4">
    <source>
        <dbReference type="ARBA" id="ARBA00022679"/>
    </source>
</evidence>
<accession>A0A267MMK8</accession>
<dbReference type="PANTHER" id="PTHR43182">
    <property type="entry name" value="COBALT-PRECORRIN-6B C(15)-METHYLTRANSFERASE (DECARBOXYLATING)"/>
    <property type="match status" value="1"/>
</dbReference>
<reference evidence="6 7" key="1">
    <citation type="submission" date="2017-06" db="EMBL/GenBank/DDBJ databases">
        <title>Draft genome sequence of anaerobic fermentative bacterium Anaeromicrobium sediminis DY2726D isolated from West Pacific Ocean sediments.</title>
        <authorList>
            <person name="Zeng X."/>
        </authorList>
    </citation>
    <scope>NUCLEOTIDE SEQUENCE [LARGE SCALE GENOMIC DNA]</scope>
    <source>
        <strain evidence="6 7">DY2726D</strain>
    </source>
</reference>
<dbReference type="GO" id="GO:0009236">
    <property type="term" value="P:cobalamin biosynthetic process"/>
    <property type="evidence" value="ECO:0007669"/>
    <property type="project" value="UniProtKB-UniPathway"/>
</dbReference>
<keyword evidence="7" id="KW-1185">Reference proteome</keyword>
<keyword evidence="4 6" id="KW-0808">Transferase</keyword>
<dbReference type="GO" id="GO:0008276">
    <property type="term" value="F:protein methyltransferase activity"/>
    <property type="evidence" value="ECO:0007669"/>
    <property type="project" value="InterPro"/>
</dbReference>
<dbReference type="Proteomes" id="UP000216024">
    <property type="component" value="Unassembled WGS sequence"/>
</dbReference>
<protein>
    <submittedName>
        <fullName evidence="6">Precorrin-6Y C5,15-methyltransferase (Decarboxylating) subunit CbiT</fullName>
    </submittedName>
</protein>
<dbReference type="RefSeq" id="WP_095131323.1">
    <property type="nucleotide sequence ID" value="NZ_NIBG01000002.1"/>
</dbReference>
<gene>
    <name evidence="6" type="primary">cbiT</name>
    <name evidence="6" type="ORF">CCE28_04350</name>
</gene>
<dbReference type="EMBL" id="NIBG01000002">
    <property type="protein sequence ID" value="PAB60776.1"/>
    <property type="molecule type" value="Genomic_DNA"/>
</dbReference>
<dbReference type="PANTHER" id="PTHR43182:SF1">
    <property type="entry name" value="COBALT-PRECORRIN-7 C(5)-METHYLTRANSFERASE"/>
    <property type="match status" value="1"/>
</dbReference>
<evidence type="ECO:0000256" key="2">
    <source>
        <dbReference type="ARBA" id="ARBA00022573"/>
    </source>
</evidence>
<organism evidence="6 7">
    <name type="scientific">Anaeromicrobium sediminis</name>
    <dbReference type="NCBI Taxonomy" id="1478221"/>
    <lineage>
        <taxon>Bacteria</taxon>
        <taxon>Bacillati</taxon>
        <taxon>Bacillota</taxon>
        <taxon>Clostridia</taxon>
        <taxon>Peptostreptococcales</taxon>
        <taxon>Thermotaleaceae</taxon>
        <taxon>Anaeromicrobium</taxon>
    </lineage>
</organism>
<keyword evidence="3 6" id="KW-0489">Methyltransferase</keyword>
<dbReference type="OrthoDB" id="9780707at2"/>
<dbReference type="InterPro" id="IPR029063">
    <property type="entry name" value="SAM-dependent_MTases_sf"/>
</dbReference>
<evidence type="ECO:0000313" key="6">
    <source>
        <dbReference type="EMBL" id="PAB60776.1"/>
    </source>
</evidence>
<name>A0A267MMK8_9FIRM</name>
<dbReference type="Gene3D" id="3.40.50.150">
    <property type="entry name" value="Vaccinia Virus protein VP39"/>
    <property type="match status" value="1"/>
</dbReference>
<proteinExistence type="predicted"/>
<evidence type="ECO:0000256" key="1">
    <source>
        <dbReference type="ARBA" id="ARBA00004953"/>
    </source>
</evidence>
<dbReference type="AlphaFoldDB" id="A0A267MMK8"/>
<dbReference type="NCBIfam" id="TIGR02469">
    <property type="entry name" value="CbiT"/>
    <property type="match status" value="1"/>
</dbReference>
<dbReference type="CDD" id="cd02440">
    <property type="entry name" value="AdoMet_MTases"/>
    <property type="match status" value="1"/>
</dbReference>
<comment type="pathway">
    <text evidence="1">Cofactor biosynthesis; adenosylcobalamin biosynthesis.</text>
</comment>
<sequence>MWNYKTFGIPDEEFIRGKVPMTKEEVRTITISKLRLQEDHTVVDIGAGTGSLSIEAALVCKNGTVLSIERKEEGIDLIKKNMEKFHINNLIPIHGKAVEALNDIDFFHRAIIGGSGGQLEEIVRMCHEKLVDGGILVVNAITIETLYNSIKFMEKEGFEKIETICVNISRGDKLGNYTLMKGLNPIYIITGKKQ</sequence>
<dbReference type="UniPathway" id="UPA00148"/>
<dbReference type="Pfam" id="PF01135">
    <property type="entry name" value="PCMT"/>
    <property type="match status" value="1"/>
</dbReference>
<dbReference type="GO" id="GO:0032259">
    <property type="term" value="P:methylation"/>
    <property type="evidence" value="ECO:0007669"/>
    <property type="project" value="UniProtKB-KW"/>
</dbReference>
<keyword evidence="2" id="KW-0169">Cobalamin biosynthesis</keyword>
<evidence type="ECO:0000256" key="3">
    <source>
        <dbReference type="ARBA" id="ARBA00022603"/>
    </source>
</evidence>
<keyword evidence="5" id="KW-0949">S-adenosyl-L-methionine</keyword>
<dbReference type="SUPFAM" id="SSF53335">
    <property type="entry name" value="S-adenosyl-L-methionine-dependent methyltransferases"/>
    <property type="match status" value="1"/>
</dbReference>
<dbReference type="InterPro" id="IPR014008">
    <property type="entry name" value="Cbl_synth_MTase_CbiT"/>
</dbReference>
<comment type="caution">
    <text evidence="6">The sequence shown here is derived from an EMBL/GenBank/DDBJ whole genome shotgun (WGS) entry which is preliminary data.</text>
</comment>
<evidence type="ECO:0000313" key="7">
    <source>
        <dbReference type="Proteomes" id="UP000216024"/>
    </source>
</evidence>